<dbReference type="PANTHER" id="PTHR45138">
    <property type="entry name" value="REGULATORY COMPONENTS OF SENSORY TRANSDUCTION SYSTEM"/>
    <property type="match status" value="1"/>
</dbReference>
<protein>
    <submittedName>
        <fullName evidence="3">Diguanylate cyclase</fullName>
    </submittedName>
</protein>
<evidence type="ECO:0000259" key="2">
    <source>
        <dbReference type="PROSITE" id="PS50887"/>
    </source>
</evidence>
<feature type="domain" description="GGDEF" evidence="2">
    <location>
        <begin position="70"/>
        <end position="207"/>
    </location>
</feature>
<dbReference type="eggNOG" id="COG2199">
    <property type="taxonomic scope" value="Bacteria"/>
</dbReference>
<dbReference type="SUPFAM" id="SSF55073">
    <property type="entry name" value="Nucleotide cyclase"/>
    <property type="match status" value="1"/>
</dbReference>
<dbReference type="AlphaFoldDB" id="C7PZQ4"/>
<dbReference type="GO" id="GO:0005886">
    <property type="term" value="C:plasma membrane"/>
    <property type="evidence" value="ECO:0007669"/>
    <property type="project" value="TreeGrafter"/>
</dbReference>
<evidence type="ECO:0000313" key="4">
    <source>
        <dbReference type="Proteomes" id="UP000000851"/>
    </source>
</evidence>
<name>C7PZQ4_CATAD</name>
<gene>
    <name evidence="3" type="ordered locus">Caci_4708</name>
</gene>
<dbReference type="Gene3D" id="3.30.70.270">
    <property type="match status" value="1"/>
</dbReference>
<dbReference type="CDD" id="cd01949">
    <property type="entry name" value="GGDEF"/>
    <property type="match status" value="1"/>
</dbReference>
<dbReference type="STRING" id="479433.Caci_4708"/>
<evidence type="ECO:0000256" key="1">
    <source>
        <dbReference type="SAM" id="Phobius"/>
    </source>
</evidence>
<evidence type="ECO:0000313" key="3">
    <source>
        <dbReference type="EMBL" id="ACU73569.1"/>
    </source>
</evidence>
<organism evidence="3 4">
    <name type="scientific">Catenulispora acidiphila (strain DSM 44928 / JCM 14897 / NBRC 102108 / NRRL B-24433 / ID139908)</name>
    <dbReference type="NCBI Taxonomy" id="479433"/>
    <lineage>
        <taxon>Bacteria</taxon>
        <taxon>Bacillati</taxon>
        <taxon>Actinomycetota</taxon>
        <taxon>Actinomycetes</taxon>
        <taxon>Catenulisporales</taxon>
        <taxon>Catenulisporaceae</taxon>
        <taxon>Catenulispora</taxon>
    </lineage>
</organism>
<dbReference type="InParanoid" id="C7PZQ4"/>
<dbReference type="RefSeq" id="WP_015793298.1">
    <property type="nucleotide sequence ID" value="NC_013131.1"/>
</dbReference>
<dbReference type="HOGENOM" id="CLU_000445_11_16_11"/>
<dbReference type="Proteomes" id="UP000000851">
    <property type="component" value="Chromosome"/>
</dbReference>
<dbReference type="OrthoDB" id="23692at2"/>
<dbReference type="InterPro" id="IPR043128">
    <property type="entry name" value="Rev_trsase/Diguanyl_cyclase"/>
</dbReference>
<dbReference type="EMBL" id="CP001700">
    <property type="protein sequence ID" value="ACU73569.1"/>
    <property type="molecule type" value="Genomic_DNA"/>
</dbReference>
<dbReference type="InterPro" id="IPR000160">
    <property type="entry name" value="GGDEF_dom"/>
</dbReference>
<dbReference type="SMART" id="SM00267">
    <property type="entry name" value="GGDEF"/>
    <property type="match status" value="1"/>
</dbReference>
<dbReference type="PROSITE" id="PS50887">
    <property type="entry name" value="GGDEF"/>
    <property type="match status" value="1"/>
</dbReference>
<keyword evidence="4" id="KW-1185">Reference proteome</keyword>
<dbReference type="GO" id="GO:0052621">
    <property type="term" value="F:diguanylate cyclase activity"/>
    <property type="evidence" value="ECO:0007669"/>
    <property type="project" value="TreeGrafter"/>
</dbReference>
<dbReference type="InterPro" id="IPR029787">
    <property type="entry name" value="Nucleotide_cyclase"/>
</dbReference>
<dbReference type="NCBIfam" id="TIGR00254">
    <property type="entry name" value="GGDEF"/>
    <property type="match status" value="1"/>
</dbReference>
<feature type="transmembrane region" description="Helical" evidence="1">
    <location>
        <begin position="6"/>
        <end position="26"/>
    </location>
</feature>
<dbReference type="GO" id="GO:1902201">
    <property type="term" value="P:negative regulation of bacterial-type flagellum-dependent cell motility"/>
    <property type="evidence" value="ECO:0007669"/>
    <property type="project" value="TreeGrafter"/>
</dbReference>
<accession>C7PZQ4</accession>
<dbReference type="KEGG" id="cai:Caci_4708"/>
<dbReference type="Pfam" id="PF00990">
    <property type="entry name" value="GGDEF"/>
    <property type="match status" value="1"/>
</dbReference>
<keyword evidence="1" id="KW-0472">Membrane</keyword>
<proteinExistence type="predicted"/>
<sequence length="239" mass="25454" precursor="true">MDPSLVALLSVPSAGASGFLAGVAAMRRRLRRAAGEAAHARWLADHDALTGLPNRHAARHHYQHAALAGRPPAAALLDLDDFKTVNDTWGHQVGDAHLVAVGERLAAACRDVGARAFRLGGDEFVLLLPSTDAATVVRDVRAIVCALGAPQYLKLDESRTVTLVPSASAGIAVPANEDAFSDVLRCADVALYHAKRYGAAPHLYTPDMRHPWSHRYKAMDEGHLGTARVSGLVAEQATR</sequence>
<dbReference type="InterPro" id="IPR050469">
    <property type="entry name" value="Diguanylate_Cyclase"/>
</dbReference>
<keyword evidence="1" id="KW-1133">Transmembrane helix</keyword>
<reference evidence="3 4" key="1">
    <citation type="journal article" date="2009" name="Stand. Genomic Sci.">
        <title>Complete genome sequence of Catenulispora acidiphila type strain (ID 139908).</title>
        <authorList>
            <person name="Copeland A."/>
            <person name="Lapidus A."/>
            <person name="Glavina Del Rio T."/>
            <person name="Nolan M."/>
            <person name="Lucas S."/>
            <person name="Chen F."/>
            <person name="Tice H."/>
            <person name="Cheng J.F."/>
            <person name="Bruce D."/>
            <person name="Goodwin L."/>
            <person name="Pitluck S."/>
            <person name="Mikhailova N."/>
            <person name="Pati A."/>
            <person name="Ivanova N."/>
            <person name="Mavromatis K."/>
            <person name="Chen A."/>
            <person name="Palaniappan K."/>
            <person name="Chain P."/>
            <person name="Land M."/>
            <person name="Hauser L."/>
            <person name="Chang Y.J."/>
            <person name="Jeffries C.D."/>
            <person name="Chertkov O."/>
            <person name="Brettin T."/>
            <person name="Detter J.C."/>
            <person name="Han C."/>
            <person name="Ali Z."/>
            <person name="Tindall B.J."/>
            <person name="Goker M."/>
            <person name="Bristow J."/>
            <person name="Eisen J.A."/>
            <person name="Markowitz V."/>
            <person name="Hugenholtz P."/>
            <person name="Kyrpides N.C."/>
            <person name="Klenk H.P."/>
        </authorList>
    </citation>
    <scope>NUCLEOTIDE SEQUENCE [LARGE SCALE GENOMIC DNA]</scope>
    <source>
        <strain evidence="4">DSM 44928 / JCM 14897 / NBRC 102108 / NRRL B-24433 / ID139908</strain>
    </source>
</reference>
<dbReference type="GO" id="GO:0043709">
    <property type="term" value="P:cell adhesion involved in single-species biofilm formation"/>
    <property type="evidence" value="ECO:0007669"/>
    <property type="project" value="TreeGrafter"/>
</dbReference>
<keyword evidence="1" id="KW-0812">Transmembrane</keyword>
<dbReference type="PANTHER" id="PTHR45138:SF9">
    <property type="entry name" value="DIGUANYLATE CYCLASE DGCM-RELATED"/>
    <property type="match status" value="1"/>
</dbReference>